<dbReference type="InterPro" id="IPR009097">
    <property type="entry name" value="Cyclic_Pdiesterase"/>
</dbReference>
<dbReference type="Pfam" id="PF13563">
    <property type="entry name" value="2_5_RNA_ligase2"/>
    <property type="match status" value="1"/>
</dbReference>
<dbReference type="Gene3D" id="3.90.1140.10">
    <property type="entry name" value="Cyclic phosphodiesterase"/>
    <property type="match status" value="1"/>
</dbReference>
<organism evidence="2">
    <name type="scientific">marine sediment metagenome</name>
    <dbReference type="NCBI Taxonomy" id="412755"/>
    <lineage>
        <taxon>unclassified sequences</taxon>
        <taxon>metagenomes</taxon>
        <taxon>ecological metagenomes</taxon>
    </lineage>
</organism>
<dbReference type="PANTHER" id="PTHR35561">
    <property type="entry name" value="RNA 2',3'-CYCLIC PHOSPHODIESTERASE"/>
    <property type="match status" value="1"/>
</dbReference>
<dbReference type="NCBIfam" id="TIGR02258">
    <property type="entry name" value="2_5_ligase"/>
    <property type="match status" value="1"/>
</dbReference>
<evidence type="ECO:0008006" key="3">
    <source>
        <dbReference type="Google" id="ProtNLM"/>
    </source>
</evidence>
<gene>
    <name evidence="2" type="ORF">LCGC14_0797270</name>
</gene>
<dbReference type="PANTHER" id="PTHR35561:SF1">
    <property type="entry name" value="RNA 2',3'-CYCLIC PHOSPHODIESTERASE"/>
    <property type="match status" value="1"/>
</dbReference>
<accession>A0A0F9PQM8</accession>
<dbReference type="GO" id="GO:0008664">
    <property type="term" value="F:RNA 2',3'-cyclic 3'-phosphodiesterase activity"/>
    <property type="evidence" value="ECO:0007669"/>
    <property type="project" value="InterPro"/>
</dbReference>
<dbReference type="SUPFAM" id="SSF55144">
    <property type="entry name" value="LigT-like"/>
    <property type="match status" value="1"/>
</dbReference>
<dbReference type="EMBL" id="LAZR01002130">
    <property type="protein sequence ID" value="KKN34085.1"/>
    <property type="molecule type" value="Genomic_DNA"/>
</dbReference>
<dbReference type="GO" id="GO:0004113">
    <property type="term" value="F:2',3'-cyclic-nucleotide 3'-phosphodiesterase activity"/>
    <property type="evidence" value="ECO:0007669"/>
    <property type="project" value="InterPro"/>
</dbReference>
<name>A0A0F9PQM8_9ZZZZ</name>
<keyword evidence="1" id="KW-0378">Hydrolase</keyword>
<reference evidence="2" key="1">
    <citation type="journal article" date="2015" name="Nature">
        <title>Complex archaea that bridge the gap between prokaryotes and eukaryotes.</title>
        <authorList>
            <person name="Spang A."/>
            <person name="Saw J.H."/>
            <person name="Jorgensen S.L."/>
            <person name="Zaremba-Niedzwiedzka K."/>
            <person name="Martijn J."/>
            <person name="Lind A.E."/>
            <person name="van Eijk R."/>
            <person name="Schleper C."/>
            <person name="Guy L."/>
            <person name="Ettema T.J."/>
        </authorList>
    </citation>
    <scope>NUCLEOTIDE SEQUENCE</scope>
</reference>
<evidence type="ECO:0000313" key="2">
    <source>
        <dbReference type="EMBL" id="KKN34085.1"/>
    </source>
</evidence>
<dbReference type="AlphaFoldDB" id="A0A0F9PQM8"/>
<proteinExistence type="inferred from homology"/>
<comment type="caution">
    <text evidence="2">The sequence shown here is derived from an EMBL/GenBank/DDBJ whole genome shotgun (WGS) entry which is preliminary data.</text>
</comment>
<dbReference type="InterPro" id="IPR004175">
    <property type="entry name" value="RNA_CPDase"/>
</dbReference>
<dbReference type="HAMAP" id="MF_01940">
    <property type="entry name" value="RNA_CPDase"/>
    <property type="match status" value="1"/>
</dbReference>
<protein>
    <recommendedName>
        <fullName evidence="3">Phosphoesterase HXTX domain-containing protein</fullName>
    </recommendedName>
</protein>
<sequence length="171" mass="19998">MKRLFFALWPTQTSRDQIQLVSDAFQQDTTRQVPKHNLHITLFFIGNIDHQNIPLLMEKASLIRNSKIALVFNELDFWRRPKILCLSCQRQTTPLYQLVNSLNQLAKTLSFQIESRPFRAHITIARKAHCRPKSVFEPIEMCFDRFSLIESTSTEEGVLYSELCSWPLGEE</sequence>
<evidence type="ECO:0000256" key="1">
    <source>
        <dbReference type="ARBA" id="ARBA00022801"/>
    </source>
</evidence>